<dbReference type="InterPro" id="IPR043198">
    <property type="entry name" value="Cyclin/Ssn8"/>
</dbReference>
<accession>A0AAV0AQ61</accession>
<dbReference type="Gene3D" id="1.10.472.10">
    <property type="entry name" value="Cyclin-like"/>
    <property type="match status" value="2"/>
</dbReference>
<feature type="transmembrane region" description="Helical" evidence="3">
    <location>
        <begin position="350"/>
        <end position="374"/>
    </location>
</feature>
<evidence type="ECO:0000313" key="6">
    <source>
        <dbReference type="Proteomes" id="UP001153365"/>
    </source>
</evidence>
<feature type="domain" description="Cyclin-like" evidence="4">
    <location>
        <begin position="64"/>
        <end position="168"/>
    </location>
</feature>
<dbReference type="InterPro" id="IPR036915">
    <property type="entry name" value="Cyclin-like_sf"/>
</dbReference>
<evidence type="ECO:0000256" key="1">
    <source>
        <dbReference type="RuleBase" id="RU000383"/>
    </source>
</evidence>
<organism evidence="5 6">
    <name type="scientific">Phakopsora pachyrhizi</name>
    <name type="common">Asian soybean rust disease fungus</name>
    <dbReference type="NCBI Taxonomy" id="170000"/>
    <lineage>
        <taxon>Eukaryota</taxon>
        <taxon>Fungi</taxon>
        <taxon>Dikarya</taxon>
        <taxon>Basidiomycota</taxon>
        <taxon>Pucciniomycotina</taxon>
        <taxon>Pucciniomycetes</taxon>
        <taxon>Pucciniales</taxon>
        <taxon>Phakopsoraceae</taxon>
        <taxon>Phakopsora</taxon>
    </lineage>
</organism>
<reference evidence="5" key="1">
    <citation type="submission" date="2022-06" db="EMBL/GenBank/DDBJ databases">
        <authorList>
            <consortium name="SYNGENTA / RWTH Aachen University"/>
        </authorList>
    </citation>
    <scope>NUCLEOTIDE SEQUENCE</scope>
</reference>
<dbReference type="GO" id="GO:0016538">
    <property type="term" value="F:cyclin-dependent protein serine/threonine kinase regulator activity"/>
    <property type="evidence" value="ECO:0007669"/>
    <property type="project" value="InterPro"/>
</dbReference>
<dbReference type="Pfam" id="PF00134">
    <property type="entry name" value="Cyclin_N"/>
    <property type="match status" value="1"/>
</dbReference>
<protein>
    <submittedName>
        <fullName evidence="5">Cyclin-like protein</fullName>
    </submittedName>
</protein>
<keyword evidence="1" id="KW-0195">Cyclin</keyword>
<dbReference type="InterPro" id="IPR013763">
    <property type="entry name" value="Cyclin-like_dom"/>
</dbReference>
<evidence type="ECO:0000256" key="3">
    <source>
        <dbReference type="SAM" id="Phobius"/>
    </source>
</evidence>
<evidence type="ECO:0000259" key="4">
    <source>
        <dbReference type="SMART" id="SM00385"/>
    </source>
</evidence>
<dbReference type="InterPro" id="IPR006671">
    <property type="entry name" value="Cyclin_N"/>
</dbReference>
<dbReference type="GO" id="GO:0006357">
    <property type="term" value="P:regulation of transcription by RNA polymerase II"/>
    <property type="evidence" value="ECO:0007669"/>
    <property type="project" value="InterPro"/>
</dbReference>
<sequence>MADYFFNIPPPPNHHHRSQQSTTGDSKTHRDQWIWKPADMRSTPSRLVGIDWESENFLRGRAINWVIRISVSLQLPQLIIATASVYLHRFYMRKSVRRYTPKVMSATALFLATKVEEVPRKLEYIVREYLRIDENGDEIQPGNLTPEDSEESASFKQQILYFEGILLRTLCFDLAVDHPYTTLIQTVKNIHISHSRIRPIEKSLPIDMADRTKAKSLAQASWGFLNDSLMTPLCVIHRPEVIAAAAFLIAVVHRVIECSSDHQAASDPSLPLGLDESWLRSEVYRHLNLPDISNDPASEGSSKAQEWWTCFKVENLQSVYESANVILDQYLLSSSSFINQCALKVSICFIFLKFSLSSIPFPIFVHSFLFLFCIQKKKKRLLRLS</sequence>
<dbReference type="Proteomes" id="UP001153365">
    <property type="component" value="Unassembled WGS sequence"/>
</dbReference>
<dbReference type="CDD" id="cd20546">
    <property type="entry name" value="CYCLIN_SpCG1C_ScCTK2-like_rpt2"/>
    <property type="match status" value="1"/>
</dbReference>
<keyword evidence="3" id="KW-0812">Transmembrane</keyword>
<dbReference type="AlphaFoldDB" id="A0AAV0AQ61"/>
<keyword evidence="6" id="KW-1185">Reference proteome</keyword>
<keyword evidence="3" id="KW-0472">Membrane</keyword>
<dbReference type="PANTHER" id="PTHR10026">
    <property type="entry name" value="CYCLIN"/>
    <property type="match status" value="1"/>
</dbReference>
<comment type="similarity">
    <text evidence="1">Belongs to the cyclin family.</text>
</comment>
<name>A0AAV0AQ61_PHAPC</name>
<evidence type="ECO:0000256" key="2">
    <source>
        <dbReference type="SAM" id="MobiDB-lite"/>
    </source>
</evidence>
<comment type="caution">
    <text evidence="5">The sequence shown here is derived from an EMBL/GenBank/DDBJ whole genome shotgun (WGS) entry which is preliminary data.</text>
</comment>
<dbReference type="EMBL" id="CALTRL010000982">
    <property type="protein sequence ID" value="CAH7670394.1"/>
    <property type="molecule type" value="Genomic_DNA"/>
</dbReference>
<dbReference type="SMART" id="SM00385">
    <property type="entry name" value="CYCLIN"/>
    <property type="match status" value="1"/>
</dbReference>
<proteinExistence type="inferred from homology"/>
<feature type="region of interest" description="Disordered" evidence="2">
    <location>
        <begin position="8"/>
        <end position="30"/>
    </location>
</feature>
<dbReference type="SUPFAM" id="SSF47954">
    <property type="entry name" value="Cyclin-like"/>
    <property type="match status" value="2"/>
</dbReference>
<gene>
    <name evidence="5" type="ORF">PPACK8108_LOCUS5097</name>
</gene>
<keyword evidence="3" id="KW-1133">Transmembrane helix</keyword>
<evidence type="ECO:0000313" key="5">
    <source>
        <dbReference type="EMBL" id="CAH7670394.1"/>
    </source>
</evidence>